<keyword evidence="1" id="KW-1185">Reference proteome</keyword>
<accession>A0A6P8XDH7</accession>
<name>A0A6P8XDH7_DROAB</name>
<dbReference type="OrthoDB" id="7860002at2759"/>
<evidence type="ECO:0000313" key="2">
    <source>
        <dbReference type="RefSeq" id="XP_034109535.1"/>
    </source>
</evidence>
<dbReference type="GeneID" id="117571481"/>
<dbReference type="Proteomes" id="UP000515160">
    <property type="component" value="Chromosome 3"/>
</dbReference>
<dbReference type="RefSeq" id="XP_034109535.1">
    <property type="nucleotide sequence ID" value="XM_034253644.2"/>
</dbReference>
<sequence length="403" mass="46107">MPIFDFVKTIELMACSFHGIPDPRYRFVTDAKIIVKEVIRKLDCNHSPFANHMKPMENTVSSVRQIDIDMPLAFETFLPICLPFALSSSFNKDERSVQLKKAGFEHPFFFGNVVNAKTMNFLLQSDLELAVKEISTVEGKWGSVYELKYSALSCNNIPFAHQIVAEERGNNGMMIHFDFILALEFDGAVMPLPAYYKVPLTYKWMAFGLVSVGDHYDGSNWAVLLPRWQSDTVSIRLRCHGMLQLLYRMLYTQRCYCFAVPLLVKFSFFMTTSDWGDGYKTMSVAELLITTLGNFCELIVAYKVGDAVSNRRSSKSLREQQVCCKGIFAMLTKSFQLNAIRVRFIEKLFQFDLSALTETNVAGNMQLCQAGVNEQELDLELELEEDKQREEQTSVCRERQITI</sequence>
<evidence type="ECO:0000313" key="1">
    <source>
        <dbReference type="Proteomes" id="UP000515160"/>
    </source>
</evidence>
<gene>
    <name evidence="2" type="primary">LOC117571481</name>
</gene>
<proteinExistence type="predicted"/>
<dbReference type="AlphaFoldDB" id="A0A6P8XDH7"/>
<reference evidence="2" key="1">
    <citation type="submission" date="2025-08" db="UniProtKB">
        <authorList>
            <consortium name="RefSeq"/>
        </authorList>
    </citation>
    <scope>IDENTIFICATION</scope>
    <source>
        <strain evidence="2">15112-1751.03</strain>
        <tissue evidence="2">Whole Adult</tissue>
    </source>
</reference>
<organism evidence="1 2">
    <name type="scientific">Drosophila albomicans</name>
    <name type="common">Fruit fly</name>
    <dbReference type="NCBI Taxonomy" id="7291"/>
    <lineage>
        <taxon>Eukaryota</taxon>
        <taxon>Metazoa</taxon>
        <taxon>Ecdysozoa</taxon>
        <taxon>Arthropoda</taxon>
        <taxon>Hexapoda</taxon>
        <taxon>Insecta</taxon>
        <taxon>Pterygota</taxon>
        <taxon>Neoptera</taxon>
        <taxon>Endopterygota</taxon>
        <taxon>Diptera</taxon>
        <taxon>Brachycera</taxon>
        <taxon>Muscomorpha</taxon>
        <taxon>Ephydroidea</taxon>
        <taxon>Drosophilidae</taxon>
        <taxon>Drosophila</taxon>
    </lineage>
</organism>
<protein>
    <submittedName>
        <fullName evidence="2">Uncharacterized protein LOC117571481</fullName>
    </submittedName>
</protein>